<feature type="region of interest" description="Disordered" evidence="1">
    <location>
        <begin position="207"/>
        <end position="254"/>
    </location>
</feature>
<reference evidence="2" key="1">
    <citation type="journal article" date="2021" name="Nat. Commun.">
        <title>Genetic determinants of endophytism in the Arabidopsis root mycobiome.</title>
        <authorList>
            <person name="Mesny F."/>
            <person name="Miyauchi S."/>
            <person name="Thiergart T."/>
            <person name="Pickel B."/>
            <person name="Atanasova L."/>
            <person name="Karlsson M."/>
            <person name="Huettel B."/>
            <person name="Barry K.W."/>
            <person name="Haridas S."/>
            <person name="Chen C."/>
            <person name="Bauer D."/>
            <person name="Andreopoulos W."/>
            <person name="Pangilinan J."/>
            <person name="LaButti K."/>
            <person name="Riley R."/>
            <person name="Lipzen A."/>
            <person name="Clum A."/>
            <person name="Drula E."/>
            <person name="Henrissat B."/>
            <person name="Kohler A."/>
            <person name="Grigoriev I.V."/>
            <person name="Martin F.M."/>
            <person name="Hacquard S."/>
        </authorList>
    </citation>
    <scope>NUCLEOTIDE SEQUENCE</scope>
    <source>
        <strain evidence="2">MPI-SDFR-AT-0117</strain>
    </source>
</reference>
<protein>
    <submittedName>
        <fullName evidence="2">Uncharacterized protein</fullName>
    </submittedName>
</protein>
<organism evidence="2 3">
    <name type="scientific">Plectosphaerella plurivora</name>
    <dbReference type="NCBI Taxonomy" id="936078"/>
    <lineage>
        <taxon>Eukaryota</taxon>
        <taxon>Fungi</taxon>
        <taxon>Dikarya</taxon>
        <taxon>Ascomycota</taxon>
        <taxon>Pezizomycotina</taxon>
        <taxon>Sordariomycetes</taxon>
        <taxon>Hypocreomycetidae</taxon>
        <taxon>Glomerellales</taxon>
        <taxon>Plectosphaerellaceae</taxon>
        <taxon>Plectosphaerella</taxon>
    </lineage>
</organism>
<evidence type="ECO:0000256" key="1">
    <source>
        <dbReference type="SAM" id="MobiDB-lite"/>
    </source>
</evidence>
<dbReference type="Proteomes" id="UP000770015">
    <property type="component" value="Unassembled WGS sequence"/>
</dbReference>
<feature type="compositionally biased region" description="Acidic residues" evidence="1">
    <location>
        <begin position="216"/>
        <end position="242"/>
    </location>
</feature>
<dbReference type="AlphaFoldDB" id="A0A9P8V3T6"/>
<name>A0A9P8V3T6_9PEZI</name>
<sequence>MTDTSEDISRLLAAYPLFEMGVQNGVPDNSRILQFVVGEDEEIFLVRQSMVRGIPFFDMVYKYSHTFVELDHVRVGVFKAFMSYQKHKDLRDILFEVEAATLKLDADGYNHGFTMYLVTLAKLIVFYDMYDVPRLGDHLAWVLAVTCFPHTINVRTFGALWQAPKIFKYIKRNVLPSHPVMVEMKYRIRNFEIQYQHLIDLEDDDRNQLQYVSSEQPEDEDSEQSEYEDNDSEVPEDEDNEQPEYPAAKRQKME</sequence>
<dbReference type="OrthoDB" id="9997739at2759"/>
<accession>A0A9P8V3T6</accession>
<proteinExistence type="predicted"/>
<evidence type="ECO:0000313" key="2">
    <source>
        <dbReference type="EMBL" id="KAH6672728.1"/>
    </source>
</evidence>
<evidence type="ECO:0000313" key="3">
    <source>
        <dbReference type="Proteomes" id="UP000770015"/>
    </source>
</evidence>
<keyword evidence="3" id="KW-1185">Reference proteome</keyword>
<dbReference type="EMBL" id="JAGSXJ010000027">
    <property type="protein sequence ID" value="KAH6672728.1"/>
    <property type="molecule type" value="Genomic_DNA"/>
</dbReference>
<gene>
    <name evidence="2" type="ORF">F5X68DRAFT_247059</name>
</gene>
<comment type="caution">
    <text evidence="2">The sequence shown here is derived from an EMBL/GenBank/DDBJ whole genome shotgun (WGS) entry which is preliminary data.</text>
</comment>